<reference evidence="6 7" key="1">
    <citation type="submission" date="2024-04" db="EMBL/GenBank/DDBJ databases">
        <title>Tritrichomonas musculus Genome.</title>
        <authorList>
            <person name="Alves-Ferreira E."/>
            <person name="Grigg M."/>
            <person name="Lorenzi H."/>
            <person name="Galac M."/>
        </authorList>
    </citation>
    <scope>NUCLEOTIDE SEQUENCE [LARGE SCALE GENOMIC DNA]</scope>
    <source>
        <strain evidence="6 7">EAF2021</strain>
    </source>
</reference>
<feature type="compositionally biased region" description="Acidic residues" evidence="4">
    <location>
        <begin position="719"/>
        <end position="737"/>
    </location>
</feature>
<feature type="compositionally biased region" description="Basic residues" evidence="4">
    <location>
        <begin position="694"/>
        <end position="709"/>
    </location>
</feature>
<dbReference type="EMBL" id="JAPFFF010000008">
    <property type="protein sequence ID" value="KAK8884275.1"/>
    <property type="molecule type" value="Genomic_DNA"/>
</dbReference>
<evidence type="ECO:0000256" key="3">
    <source>
        <dbReference type="RuleBase" id="RU003829"/>
    </source>
</evidence>
<feature type="compositionally biased region" description="Basic and acidic residues" evidence="4">
    <location>
        <begin position="738"/>
        <end position="751"/>
    </location>
</feature>
<dbReference type="SUPFAM" id="SSF74788">
    <property type="entry name" value="Cullin repeat-like"/>
    <property type="match status" value="1"/>
</dbReference>
<dbReference type="InterPro" id="IPR036388">
    <property type="entry name" value="WH-like_DNA-bd_sf"/>
</dbReference>
<evidence type="ECO:0000259" key="5">
    <source>
        <dbReference type="PROSITE" id="PS50069"/>
    </source>
</evidence>
<dbReference type="Gene3D" id="1.20.1310.10">
    <property type="entry name" value="Cullin Repeats"/>
    <property type="match status" value="1"/>
</dbReference>
<evidence type="ECO:0000256" key="4">
    <source>
        <dbReference type="SAM" id="MobiDB-lite"/>
    </source>
</evidence>
<dbReference type="PROSITE" id="PS50069">
    <property type="entry name" value="CULLIN_2"/>
    <property type="match status" value="1"/>
</dbReference>
<dbReference type="SUPFAM" id="SSF46785">
    <property type="entry name" value="Winged helix' DNA-binding domain"/>
    <property type="match status" value="1"/>
</dbReference>
<organism evidence="6 7">
    <name type="scientific">Tritrichomonas musculus</name>
    <dbReference type="NCBI Taxonomy" id="1915356"/>
    <lineage>
        <taxon>Eukaryota</taxon>
        <taxon>Metamonada</taxon>
        <taxon>Parabasalia</taxon>
        <taxon>Tritrichomonadida</taxon>
        <taxon>Tritrichomonadidae</taxon>
        <taxon>Tritrichomonas</taxon>
    </lineage>
</organism>
<proteinExistence type="inferred from homology"/>
<dbReference type="Pfam" id="PF00888">
    <property type="entry name" value="Cullin"/>
    <property type="match status" value="1"/>
</dbReference>
<feature type="region of interest" description="Disordered" evidence="4">
    <location>
        <begin position="668"/>
        <end position="763"/>
    </location>
</feature>
<dbReference type="InterPro" id="IPR016158">
    <property type="entry name" value="Cullin_homology"/>
</dbReference>
<dbReference type="Proteomes" id="UP001470230">
    <property type="component" value="Unassembled WGS sequence"/>
</dbReference>
<sequence>MPPRKQKNSPNAHISSQKSEINNNRAMNSRSNENPNSSSDEEDSNIFKGFSVQKNVKPIVLIPHFLVKPSVTIDDFYNILLPACDDILQIRHDETENQNKFSHVHRRMAQAISKTSQITAAYESLCQRLQKFCNDLPQEMSFYFSEAESIGIFWNSIEDKINKIMILFDSLSYKSKSIPEVFAQYCSEAFKSNIEIFKQASQLIIQSYDNYREKKQNPPIDSSIQFLKETGLFNDYFIPLFIDSVINHIEPKINHSFESSPFSEYLETATEISEGELELATVFDNHTLSYQLNDRINKLIFSSKKEKIYDMCLRPLLRGQEIDSIWTCSKLARSTNAFNLFISKMALLFEEEATDCFTAKKNGNDNNEDQEGSFDPISKLLRLYRSLNLFCSRACGPQSTKTVRAAFKRGFNTQPELVARLLALSIHHLFTKEKNENNTNDTFDYELIEQYVGLFRMLFLKDVFDTYHTQLLTRRILTMKDKMVEPECFFIDKLKQQCGADYTDRMEELLKNRMLSQDLSSKFIKENLDSLDENDAKQKSKHSTKNNDDNERYDIVPKNYFSCFRCLILPSQTAKTWDSLGRVQMSPPWPISLLLSKFSDFYEANMIKRKIEWSLQLSTVKLGVTNIPGLKKVKCSGDFATILLAFNKESQSNQLKRMKQHLKEIEKEEEKRAKEVDENKSFKKTSKKAENKNKKQQPKTKNKKKTRSRSSKDYSNSSDNDDTASSEADIEEEEEEAENKNVSKKSEKSEVESEVGNQNKKNEDNIKMEIAKVEEALKEPWKNYLTLEQLSRIVDSNDDDIISRIRILKSKKSSKIIIEEKTENNMKSIYKINKKCEAPKGSLTLQFIFPQLSVKEEEKSNRDDQLDAAIMRVLKTKKSMEKDFLYNTILNLVKYKITRDYFEERLKDLEHKSFLLIDPAGKAHYLD</sequence>
<evidence type="ECO:0000313" key="7">
    <source>
        <dbReference type="Proteomes" id="UP001470230"/>
    </source>
</evidence>
<keyword evidence="7" id="KW-1185">Reference proteome</keyword>
<feature type="compositionally biased region" description="Polar residues" evidence="4">
    <location>
        <begin position="8"/>
        <end position="27"/>
    </location>
</feature>
<protein>
    <recommendedName>
        <fullName evidence="5">Cullin family profile domain-containing protein</fullName>
    </recommendedName>
</protein>
<evidence type="ECO:0000256" key="2">
    <source>
        <dbReference type="PROSITE-ProRule" id="PRU00330"/>
    </source>
</evidence>
<comment type="caution">
    <text evidence="6">The sequence shown here is derived from an EMBL/GenBank/DDBJ whole genome shotgun (WGS) entry which is preliminary data.</text>
</comment>
<dbReference type="Gene3D" id="3.30.230.130">
    <property type="entry name" value="Cullin, Chain C, Domain 2"/>
    <property type="match status" value="1"/>
</dbReference>
<name>A0ABR2JZI8_9EUKA</name>
<accession>A0ABR2JZI8</accession>
<feature type="region of interest" description="Disordered" evidence="4">
    <location>
        <begin position="1"/>
        <end position="44"/>
    </location>
</feature>
<dbReference type="InterPro" id="IPR036317">
    <property type="entry name" value="Cullin_homology_sf"/>
</dbReference>
<dbReference type="PANTHER" id="PTHR11932">
    <property type="entry name" value="CULLIN"/>
    <property type="match status" value="1"/>
</dbReference>
<feature type="compositionally biased region" description="Basic and acidic residues" evidence="4">
    <location>
        <begin position="668"/>
        <end position="693"/>
    </location>
</feature>
<dbReference type="InterPro" id="IPR045093">
    <property type="entry name" value="Cullin"/>
</dbReference>
<feature type="domain" description="Cullin family profile" evidence="5">
    <location>
        <begin position="417"/>
        <end position="677"/>
    </location>
</feature>
<dbReference type="InterPro" id="IPR016159">
    <property type="entry name" value="Cullin_repeat-like_dom_sf"/>
</dbReference>
<evidence type="ECO:0000256" key="1">
    <source>
        <dbReference type="ARBA" id="ARBA00006019"/>
    </source>
</evidence>
<dbReference type="InterPro" id="IPR001373">
    <property type="entry name" value="Cullin_N"/>
</dbReference>
<dbReference type="InterPro" id="IPR036390">
    <property type="entry name" value="WH_DNA-bd_sf"/>
</dbReference>
<gene>
    <name evidence="6" type="ORF">M9Y10_043383</name>
</gene>
<dbReference type="SUPFAM" id="SSF75632">
    <property type="entry name" value="Cullin homology domain"/>
    <property type="match status" value="1"/>
</dbReference>
<feature type="compositionally biased region" description="Low complexity" evidence="4">
    <location>
        <begin position="28"/>
        <end position="38"/>
    </location>
</feature>
<dbReference type="SMART" id="SM00182">
    <property type="entry name" value="CULLIN"/>
    <property type="match status" value="1"/>
</dbReference>
<evidence type="ECO:0000313" key="6">
    <source>
        <dbReference type="EMBL" id="KAK8884275.1"/>
    </source>
</evidence>
<comment type="similarity">
    <text evidence="1 2 3">Belongs to the cullin family.</text>
</comment>
<dbReference type="Gene3D" id="1.10.10.10">
    <property type="entry name" value="Winged helix-like DNA-binding domain superfamily/Winged helix DNA-binding domain"/>
    <property type="match status" value="1"/>
</dbReference>